<dbReference type="InterPro" id="IPR013196">
    <property type="entry name" value="HTH_11"/>
</dbReference>
<organism evidence="4 5">
    <name type="scientific">Pseudomyxococcus hansupus</name>
    <dbReference type="NCBI Taxonomy" id="1297742"/>
    <lineage>
        <taxon>Bacteria</taxon>
        <taxon>Pseudomonadati</taxon>
        <taxon>Myxococcota</taxon>
        <taxon>Myxococcia</taxon>
        <taxon>Myxococcales</taxon>
        <taxon>Cystobacterineae</taxon>
        <taxon>Myxococcaceae</taxon>
        <taxon>Pseudomyxococcus</taxon>
    </lineage>
</organism>
<reference evidence="4 5" key="1">
    <citation type="journal article" date="2016" name="PLoS ONE">
        <title>Complete Genome Sequence and Comparative Genomics of a Novel Myxobacterium Myxococcus hansupus.</title>
        <authorList>
            <person name="Sharma G."/>
            <person name="Narwani T."/>
            <person name="Subramanian S."/>
        </authorList>
    </citation>
    <scope>NUCLEOTIDE SEQUENCE [LARGE SCALE GENOMIC DNA]</scope>
    <source>
        <strain evidence="5">mixupus</strain>
    </source>
</reference>
<dbReference type="InterPro" id="IPR036390">
    <property type="entry name" value="WH_DNA-bd_sf"/>
</dbReference>
<dbReference type="Pfam" id="PF08279">
    <property type="entry name" value="HTH_11"/>
    <property type="match status" value="1"/>
</dbReference>
<dbReference type="Pfam" id="PF13280">
    <property type="entry name" value="WYL"/>
    <property type="match status" value="1"/>
</dbReference>
<dbReference type="eggNOG" id="COG2378">
    <property type="taxonomic scope" value="Bacteria"/>
</dbReference>
<dbReference type="STRING" id="1297742.A176_001897"/>
<feature type="region of interest" description="Disordered" evidence="1">
    <location>
        <begin position="226"/>
        <end position="245"/>
    </location>
</feature>
<sequence length="245" mass="27402">MRLMDFLRGREATTVAEIAEALDVSGRTVHRDLATLRQRGIPVSSDTGPGGGVRLERDRGVAAVHLSQEEVVALWLAASLSSTGSTLPWGNAARSGLQKLFASVPKERSRGMRELIRRVVVSRPASARVLADVGKPPEELLAVFERAFREQVCLSFDYRDRHGNSSRRCVEPHGLLVESPVWYVLARDVEKSAARMFRMDRIRRARIVPDRPFTPDMDGLHAQVEAQREQARVHAREDRPSNPPK</sequence>
<dbReference type="SUPFAM" id="SSF46785">
    <property type="entry name" value="Winged helix' DNA-binding domain"/>
    <property type="match status" value="1"/>
</dbReference>
<feature type="domain" description="WYL" evidence="3">
    <location>
        <begin position="139"/>
        <end position="206"/>
    </location>
</feature>
<evidence type="ECO:0000256" key="1">
    <source>
        <dbReference type="SAM" id="MobiDB-lite"/>
    </source>
</evidence>
<name>A0A0H4WUM1_9BACT</name>
<dbReference type="PANTHER" id="PTHR34580:SF1">
    <property type="entry name" value="PROTEIN PAFC"/>
    <property type="match status" value="1"/>
</dbReference>
<dbReference type="InterPro" id="IPR051534">
    <property type="entry name" value="CBASS_pafABC_assoc_protein"/>
</dbReference>
<proteinExistence type="predicted"/>
<gene>
    <name evidence="4" type="ORF">A176_001897</name>
</gene>
<dbReference type="InterPro" id="IPR036388">
    <property type="entry name" value="WH-like_DNA-bd_sf"/>
</dbReference>
<dbReference type="Proteomes" id="UP000009026">
    <property type="component" value="Chromosome"/>
</dbReference>
<protein>
    <submittedName>
        <fullName evidence="4">Putative deoR-family transcriptional regulator</fullName>
    </submittedName>
</protein>
<dbReference type="KEGG" id="mym:A176_001897"/>
<dbReference type="PATRIC" id="fig|1297742.4.peg.1918"/>
<evidence type="ECO:0000259" key="2">
    <source>
        <dbReference type="Pfam" id="PF08279"/>
    </source>
</evidence>
<evidence type="ECO:0000313" key="4">
    <source>
        <dbReference type="EMBL" id="AKQ64985.1"/>
    </source>
</evidence>
<keyword evidence="5" id="KW-1185">Reference proteome</keyword>
<dbReference type="PROSITE" id="PS52050">
    <property type="entry name" value="WYL"/>
    <property type="match status" value="1"/>
</dbReference>
<dbReference type="AlphaFoldDB" id="A0A0H4WUM1"/>
<dbReference type="PANTHER" id="PTHR34580">
    <property type="match status" value="1"/>
</dbReference>
<dbReference type="Gene3D" id="1.10.10.10">
    <property type="entry name" value="Winged helix-like DNA-binding domain superfamily/Winged helix DNA-binding domain"/>
    <property type="match status" value="1"/>
</dbReference>
<evidence type="ECO:0000259" key="3">
    <source>
        <dbReference type="Pfam" id="PF13280"/>
    </source>
</evidence>
<feature type="domain" description="Helix-turn-helix type 11" evidence="2">
    <location>
        <begin position="3"/>
        <end position="50"/>
    </location>
</feature>
<evidence type="ECO:0000313" key="5">
    <source>
        <dbReference type="Proteomes" id="UP000009026"/>
    </source>
</evidence>
<dbReference type="EMBL" id="CP012109">
    <property type="protein sequence ID" value="AKQ64985.1"/>
    <property type="molecule type" value="Genomic_DNA"/>
</dbReference>
<dbReference type="InterPro" id="IPR026881">
    <property type="entry name" value="WYL_dom"/>
</dbReference>
<accession>A0A0H4WUM1</accession>